<dbReference type="GO" id="GO:0005829">
    <property type="term" value="C:cytosol"/>
    <property type="evidence" value="ECO:0007669"/>
    <property type="project" value="TreeGrafter"/>
</dbReference>
<proteinExistence type="predicted"/>
<accession>A0A1D2AD10</accession>
<keyword evidence="4 5" id="KW-0802">TPR repeat</keyword>
<dbReference type="InterPro" id="IPR011990">
    <property type="entry name" value="TPR-like_helical_dom_sf"/>
</dbReference>
<name>A0A1D2AD10_AUXPR</name>
<evidence type="ECO:0000256" key="6">
    <source>
        <dbReference type="SAM" id="MobiDB-lite"/>
    </source>
</evidence>
<reference evidence="7" key="1">
    <citation type="submission" date="2015-08" db="EMBL/GenBank/DDBJ databases">
        <authorList>
            <person name="Babu N.S."/>
            <person name="Beckwith C.J."/>
            <person name="Beseler K.G."/>
            <person name="Brison A."/>
            <person name="Carone J.V."/>
            <person name="Caskin T.P."/>
            <person name="Diamond M."/>
            <person name="Durham M.E."/>
            <person name="Foxe J.M."/>
            <person name="Go M."/>
            <person name="Henderson B.A."/>
            <person name="Jones I.B."/>
            <person name="McGettigan J.A."/>
            <person name="Micheletti S.J."/>
            <person name="Nasrallah M.E."/>
            <person name="Ortiz D."/>
            <person name="Piller C.R."/>
            <person name="Privatt S.R."/>
            <person name="Schneider S.L."/>
            <person name="Sharp S."/>
            <person name="Smith T.C."/>
            <person name="Stanton J.D."/>
            <person name="Ullery H.E."/>
            <person name="Wilson R.J."/>
            <person name="Serrano M.G."/>
            <person name="Buck G."/>
            <person name="Lee V."/>
            <person name="Wang Y."/>
            <person name="Carvalho R."/>
            <person name="Voegtly L."/>
            <person name="Shi R."/>
            <person name="Duckworth R."/>
            <person name="Johnson A."/>
            <person name="Loviza R."/>
            <person name="Walstead R."/>
            <person name="Shah Z."/>
            <person name="Kiflezghi M."/>
            <person name="Wade K."/>
            <person name="Ball S.L."/>
            <person name="Bradley K.W."/>
            <person name="Asai D.J."/>
            <person name="Bowman C.A."/>
            <person name="Russell D.A."/>
            <person name="Pope W.H."/>
            <person name="Jacobs-Sera D."/>
            <person name="Hendrix R.W."/>
            <person name="Hatfull G.F."/>
        </authorList>
    </citation>
    <scope>NUCLEOTIDE SEQUENCE</scope>
</reference>
<keyword evidence="3" id="KW-0677">Repeat</keyword>
<feature type="compositionally biased region" description="Low complexity" evidence="6">
    <location>
        <begin position="217"/>
        <end position="228"/>
    </location>
</feature>
<dbReference type="GO" id="GO:0006626">
    <property type="term" value="P:protein targeting to mitochondrion"/>
    <property type="evidence" value="ECO:0007669"/>
    <property type="project" value="TreeGrafter"/>
</dbReference>
<dbReference type="PANTHER" id="PTHR45984">
    <property type="entry name" value="RNA (RNA) POLYMERASE II ASSOCIATED PROTEIN HOMOLOG"/>
    <property type="match status" value="1"/>
</dbReference>
<dbReference type="GO" id="GO:0005739">
    <property type="term" value="C:mitochondrion"/>
    <property type="evidence" value="ECO:0007669"/>
    <property type="project" value="TreeGrafter"/>
</dbReference>
<evidence type="ECO:0000256" key="1">
    <source>
        <dbReference type="ARBA" id="ARBA00004496"/>
    </source>
</evidence>
<evidence type="ECO:0000256" key="5">
    <source>
        <dbReference type="PROSITE-ProRule" id="PRU00339"/>
    </source>
</evidence>
<dbReference type="PROSITE" id="PS50005">
    <property type="entry name" value="TPR"/>
    <property type="match status" value="1"/>
</dbReference>
<organism evidence="7">
    <name type="scientific">Auxenochlorella protothecoides</name>
    <name type="common">Green microalga</name>
    <name type="synonym">Chlorella protothecoides</name>
    <dbReference type="NCBI Taxonomy" id="3075"/>
    <lineage>
        <taxon>Eukaryota</taxon>
        <taxon>Viridiplantae</taxon>
        <taxon>Chlorophyta</taxon>
        <taxon>core chlorophytes</taxon>
        <taxon>Trebouxiophyceae</taxon>
        <taxon>Chlorellales</taxon>
        <taxon>Chlorellaceae</taxon>
        <taxon>Auxenochlorella</taxon>
    </lineage>
</organism>
<dbReference type="InterPro" id="IPR051982">
    <property type="entry name" value="CiliaryAsmbly_MitoImport"/>
</dbReference>
<comment type="subcellular location">
    <subcellularLocation>
        <location evidence="1">Cytoplasm</location>
    </subcellularLocation>
</comment>
<dbReference type="SMART" id="SM00028">
    <property type="entry name" value="TPR"/>
    <property type="match status" value="2"/>
</dbReference>
<keyword evidence="2" id="KW-0963">Cytoplasm</keyword>
<dbReference type="PANTHER" id="PTHR45984:SF1">
    <property type="entry name" value="SPAG1 AXONEMAL DYNEIN ASSEMBLY FACTOR"/>
    <property type="match status" value="1"/>
</dbReference>
<evidence type="ECO:0000313" key="7">
    <source>
        <dbReference type="EMBL" id="JAT77080.1"/>
    </source>
</evidence>
<evidence type="ECO:0000256" key="3">
    <source>
        <dbReference type="ARBA" id="ARBA00022737"/>
    </source>
</evidence>
<feature type="region of interest" description="Disordered" evidence="6">
    <location>
        <begin position="200"/>
        <end position="236"/>
    </location>
</feature>
<dbReference type="AlphaFoldDB" id="A0A1D2AD10"/>
<evidence type="ECO:0000256" key="2">
    <source>
        <dbReference type="ARBA" id="ARBA00022490"/>
    </source>
</evidence>
<dbReference type="GO" id="GO:0031072">
    <property type="term" value="F:heat shock protein binding"/>
    <property type="evidence" value="ECO:0007669"/>
    <property type="project" value="TreeGrafter"/>
</dbReference>
<sequence>MAGIGGLLDSLRADVSLGTRPAAGQEGDEETYITAVWDALCRHRLLETILNQLLDRSVPGACPDHERALRHKDAGNSLFKAGLYEDATKEYDECLHWLDARAWPVQAAQAYSNRALCWLRRGQATAAEEDAGQALTLDPANAKAAFRRSSARMALEDWPGALVDALAAQASAPGPDVEAAVARCRAAVGGVENMARGGAPACAERASGPDTDGSLRQAAASPAPSQPAVRGRQAQDPRLGRELVATRQVSRGECVLREAPAAWVLGRAASQEVRHSGGKRVIELASPSSAGCLEGLKAWSRHSLVSTKRQDVTLPNPSPHPPGGMHDRSSLLFFPSVCSAAHAAARCLGTPPGAPSTPASRAPWPCSAAPPAALATLSTRRAGGSAAARGPACCPPTPSWRSGWC</sequence>
<evidence type="ECO:0000256" key="4">
    <source>
        <dbReference type="ARBA" id="ARBA00022803"/>
    </source>
</evidence>
<dbReference type="Gene3D" id="1.25.40.10">
    <property type="entry name" value="Tetratricopeptide repeat domain"/>
    <property type="match status" value="1"/>
</dbReference>
<dbReference type="InterPro" id="IPR019734">
    <property type="entry name" value="TPR_rpt"/>
</dbReference>
<feature type="repeat" description="TPR" evidence="5">
    <location>
        <begin position="108"/>
        <end position="141"/>
    </location>
</feature>
<dbReference type="SUPFAM" id="SSF48452">
    <property type="entry name" value="TPR-like"/>
    <property type="match status" value="1"/>
</dbReference>
<gene>
    <name evidence="7" type="ORF">g.63638</name>
</gene>
<protein>
    <submittedName>
        <fullName evidence="7">Uncharacterized protein</fullName>
    </submittedName>
</protein>
<dbReference type="EMBL" id="GDKF01001542">
    <property type="protein sequence ID" value="JAT77080.1"/>
    <property type="molecule type" value="Transcribed_RNA"/>
</dbReference>